<evidence type="ECO:0000313" key="7">
    <source>
        <dbReference type="EMBL" id="PTU32077.1"/>
    </source>
</evidence>
<gene>
    <name evidence="7" type="ORF">CJD38_05225</name>
</gene>
<reference evidence="7 8" key="1">
    <citation type="submission" date="2018-04" db="EMBL/GenBank/DDBJ databases">
        <title>Novel species isolated from glacier.</title>
        <authorList>
            <person name="Liu Q."/>
            <person name="Xin Y.-H."/>
        </authorList>
    </citation>
    <scope>NUCLEOTIDE SEQUENCE [LARGE SCALE GENOMIC DNA]</scope>
    <source>
        <strain evidence="7 8">GT1R17</strain>
    </source>
</reference>
<dbReference type="PANTHER" id="PTHR38776:SF1">
    <property type="entry name" value="MLTA-INTERACTING PROTEIN-RELATED"/>
    <property type="match status" value="1"/>
</dbReference>
<proteinExistence type="inferred from homology"/>
<name>A0A2T5MHN6_9GAMM</name>
<dbReference type="Pfam" id="PF06629">
    <property type="entry name" value="MipA"/>
    <property type="match status" value="1"/>
</dbReference>
<feature type="signal peptide" evidence="6">
    <location>
        <begin position="1"/>
        <end position="32"/>
    </location>
</feature>
<dbReference type="RefSeq" id="WP_107939268.1">
    <property type="nucleotide sequence ID" value="NZ_QANS01000002.1"/>
</dbReference>
<feature type="chain" id="PRO_5015780858" evidence="6">
    <location>
        <begin position="33"/>
        <end position="284"/>
    </location>
</feature>
<dbReference type="EMBL" id="QANS01000002">
    <property type="protein sequence ID" value="PTU32077.1"/>
    <property type="molecule type" value="Genomic_DNA"/>
</dbReference>
<keyword evidence="5" id="KW-0998">Cell outer membrane</keyword>
<keyword evidence="4" id="KW-0472">Membrane</keyword>
<dbReference type="Proteomes" id="UP000244248">
    <property type="component" value="Unassembled WGS sequence"/>
</dbReference>
<dbReference type="PANTHER" id="PTHR38776">
    <property type="entry name" value="MLTA-INTERACTING PROTEIN-RELATED"/>
    <property type="match status" value="1"/>
</dbReference>
<keyword evidence="8" id="KW-1185">Reference proteome</keyword>
<protein>
    <submittedName>
        <fullName evidence="7">Structural protein MipA</fullName>
    </submittedName>
</protein>
<evidence type="ECO:0000256" key="2">
    <source>
        <dbReference type="ARBA" id="ARBA00005722"/>
    </source>
</evidence>
<keyword evidence="3 6" id="KW-0732">Signal</keyword>
<dbReference type="InterPro" id="IPR010583">
    <property type="entry name" value="MipA"/>
</dbReference>
<evidence type="ECO:0000256" key="3">
    <source>
        <dbReference type="ARBA" id="ARBA00022729"/>
    </source>
</evidence>
<evidence type="ECO:0000256" key="5">
    <source>
        <dbReference type="ARBA" id="ARBA00023237"/>
    </source>
</evidence>
<evidence type="ECO:0000256" key="1">
    <source>
        <dbReference type="ARBA" id="ARBA00004442"/>
    </source>
</evidence>
<sequence length="284" mass="30848">MHQYPKLKLLKTKIVRSVLCVLLLCLPQLVQAQTPSPLPEWTYSAGELMRTSMSPTIPKWSVFGGASVAFGPRYDGSDEQHVMGGPTVSIRYRDIAFASTGEGIGVNLLRDKNYRAGVAMVFDLGRRAVDSDDTNGLGNVNTAPEIKFFGEYLLFPVVLRADARRGLGGHNGWIADVSAYMPVYGKKTFFVFIGPSVTLADDAYMSRYFGVTPAQSASSGYPTYTAHAGLKSVNAGGSVTWLVTDHWVINVLAGGQRLLSDAADSPLTLDRLQFATTFTVGYQF</sequence>
<evidence type="ECO:0000313" key="8">
    <source>
        <dbReference type="Proteomes" id="UP000244248"/>
    </source>
</evidence>
<comment type="caution">
    <text evidence="7">The sequence shown here is derived from an EMBL/GenBank/DDBJ whole genome shotgun (WGS) entry which is preliminary data.</text>
</comment>
<dbReference type="AlphaFoldDB" id="A0A2T5MHN6"/>
<comment type="similarity">
    <text evidence="2">Belongs to the MipA/OmpV family.</text>
</comment>
<dbReference type="GO" id="GO:0009279">
    <property type="term" value="C:cell outer membrane"/>
    <property type="evidence" value="ECO:0007669"/>
    <property type="project" value="UniProtKB-SubCell"/>
</dbReference>
<accession>A0A2T5MHN6</accession>
<evidence type="ECO:0000256" key="6">
    <source>
        <dbReference type="SAM" id="SignalP"/>
    </source>
</evidence>
<dbReference type="OrthoDB" id="5951177at2"/>
<organism evidence="7 8">
    <name type="scientific">Stenotrophobium rhamnosiphilum</name>
    <dbReference type="NCBI Taxonomy" id="2029166"/>
    <lineage>
        <taxon>Bacteria</taxon>
        <taxon>Pseudomonadati</taxon>
        <taxon>Pseudomonadota</taxon>
        <taxon>Gammaproteobacteria</taxon>
        <taxon>Nevskiales</taxon>
        <taxon>Nevskiaceae</taxon>
        <taxon>Stenotrophobium</taxon>
    </lineage>
</organism>
<evidence type="ECO:0000256" key="4">
    <source>
        <dbReference type="ARBA" id="ARBA00023136"/>
    </source>
</evidence>
<comment type="subcellular location">
    <subcellularLocation>
        <location evidence="1">Cell outer membrane</location>
    </subcellularLocation>
</comment>